<keyword evidence="2" id="KW-0472">Membrane</keyword>
<protein>
    <submittedName>
        <fullName evidence="4">Aldehyde oxidase and xanthine dehydrogenase</fullName>
    </submittedName>
</protein>
<dbReference type="InterPro" id="IPR000674">
    <property type="entry name" value="Ald_Oxase/Xan_DH_a/b"/>
</dbReference>
<comment type="caution">
    <text evidence="4">The sequence shown here is derived from an EMBL/GenBank/DDBJ whole genome shotgun (WGS) entry which is preliminary data.</text>
</comment>
<keyword evidence="2" id="KW-0812">Transmembrane</keyword>
<dbReference type="Pfam" id="PF02738">
    <property type="entry name" value="MoCoBD_1"/>
    <property type="match status" value="1"/>
</dbReference>
<dbReference type="EMBL" id="LZYB01000008">
    <property type="protein sequence ID" value="OBV10001.1"/>
    <property type="molecule type" value="Genomic_DNA"/>
</dbReference>
<dbReference type="SUPFAM" id="SSF56003">
    <property type="entry name" value="Molybdenum cofactor-binding domain"/>
    <property type="match status" value="2"/>
</dbReference>
<dbReference type="STRING" id="1300349.I603_2562"/>
<dbReference type="PANTHER" id="PTHR47495">
    <property type="entry name" value="ALDEHYDE DEHYDROGENASE"/>
    <property type="match status" value="1"/>
</dbReference>
<sequence>MADNPNPNIEEIKAAPAPETPVKKKGVKRRIFLAGSALLVGGGVFGLYWSDNSARTRARQLTTGEGEHNFLTWMKIAEDDTVTLFSPHIDFGQGTHTALGQMLADELDADWSKVKVEQAPSDVAFSNTALVQSFLGEMTGYPGVINALPAALIGMLTRSQKIQITGGSSAVRFTGQGGMRVIGAAVRAALVAEAADRLGVSEGELTTADSTVTHAASGRSLRYGELAAGAAERSLSRDPVLKTRSQWKLINKPVTRLDIPAKVDGSAVYGIDFTLPDMRVATIAAAPVRGGKLESVDEAPAMAVPGVEKVVKLDDAVIVVAKGYWQAAKGLAALSPRFTDGGNGAMSTPAIYAAQDKLREAGKPDNQAGEGDVDSAFKAAGDNVITADFRVPFLHHAMMEPFALTAHFKDGKLHLWGGLQDPIGARDRAAKAAGMDIDDVLFNPMIMGGGFGRRFPGVTEILDQAALLAKQVPYPVKLVWSREEEVRHGTYRPQSSARLSATLKDGRIAAWRNDYVQGDNAEGEVGFIYDVPATSRRHFAYTTNQIDGPWRSVNSTQHGFYNESFIDELAHAAGEDPYQFRRKHLPEGSRHQKVLDEVAKHAGWGTPLPEGVGRGIAIVESFGTIVAEVIEAGVKEDGSPKVLKAWAVVDCGTTVNPLNAEAQIAGGIIMSLSATIGEAITLANGAVVESNFTDYNLLRLADAPPVIDVHFIESDAPMGGIGEPGVPPASAALANALFAATGKRIRTLPILTQAKA</sequence>
<dbReference type="InterPro" id="IPR046867">
    <property type="entry name" value="AldOxase/xan_DH_MoCoBD2"/>
</dbReference>
<dbReference type="PATRIC" id="fig|1300349.4.peg.2552"/>
<dbReference type="InterPro" id="IPR012368">
    <property type="entry name" value="OxRdtase_Mopterin-bd_su_IorB"/>
</dbReference>
<dbReference type="Pfam" id="PF20256">
    <property type="entry name" value="MoCoBD_2"/>
    <property type="match status" value="2"/>
</dbReference>
<evidence type="ECO:0000313" key="4">
    <source>
        <dbReference type="EMBL" id="OBV10001.1"/>
    </source>
</evidence>
<keyword evidence="2" id="KW-1133">Transmembrane helix</keyword>
<name>A0A1A7BE18_9SPHN</name>
<gene>
    <name evidence="4" type="ORF">I603_2562</name>
</gene>
<evidence type="ECO:0000256" key="1">
    <source>
        <dbReference type="SAM" id="MobiDB-lite"/>
    </source>
</evidence>
<feature type="region of interest" description="Disordered" evidence="1">
    <location>
        <begin position="1"/>
        <end position="21"/>
    </location>
</feature>
<dbReference type="Gene3D" id="3.30.365.10">
    <property type="entry name" value="Aldehyde oxidase/xanthine dehydrogenase, molybdopterin binding domain"/>
    <property type="match status" value="4"/>
</dbReference>
<feature type="transmembrane region" description="Helical" evidence="2">
    <location>
        <begin position="31"/>
        <end position="49"/>
    </location>
</feature>
<keyword evidence="5" id="KW-1185">Reference proteome</keyword>
<dbReference type="Gene3D" id="3.90.1170.50">
    <property type="entry name" value="Aldehyde oxidase/xanthine dehydrogenase, a/b hammerhead"/>
    <property type="match status" value="1"/>
</dbReference>
<dbReference type="InterPro" id="IPR008274">
    <property type="entry name" value="AldOxase/xan_DH_MoCoBD1"/>
</dbReference>
<dbReference type="SMART" id="SM01008">
    <property type="entry name" value="Ald_Xan_dh_C"/>
    <property type="match status" value="1"/>
</dbReference>
<dbReference type="InterPro" id="IPR052516">
    <property type="entry name" value="N-heterocyclic_Hydroxylase"/>
</dbReference>
<dbReference type="InterPro" id="IPR037165">
    <property type="entry name" value="AldOxase/xan_DH_Mopterin-bd_sf"/>
</dbReference>
<dbReference type="Proteomes" id="UP000092484">
    <property type="component" value="Unassembled WGS sequence"/>
</dbReference>
<feature type="domain" description="Aldehyde oxidase/xanthine dehydrogenase a/b hammerhead" evidence="3">
    <location>
        <begin position="264"/>
        <end position="342"/>
    </location>
</feature>
<proteinExistence type="predicted"/>
<reference evidence="4 5" key="1">
    <citation type="submission" date="2016-06" db="EMBL/GenBank/DDBJ databases">
        <title>Genome sequence of Porphyrobacter dokdonensis DSW-74.</title>
        <authorList>
            <person name="Kim J.F."/>
            <person name="Song J.Y."/>
        </authorList>
    </citation>
    <scope>NUCLEOTIDE SEQUENCE [LARGE SCALE GENOMIC DNA]</scope>
    <source>
        <strain evidence="4 5">DSW-74</strain>
    </source>
</reference>
<evidence type="ECO:0000256" key="2">
    <source>
        <dbReference type="SAM" id="Phobius"/>
    </source>
</evidence>
<dbReference type="PIRSF" id="PIRSF036389">
    <property type="entry name" value="IOR_B"/>
    <property type="match status" value="1"/>
</dbReference>
<accession>A0A1A7BE18</accession>
<dbReference type="PANTHER" id="PTHR47495:SF2">
    <property type="entry name" value="ALDEHYDE DEHYDROGENASE"/>
    <property type="match status" value="1"/>
</dbReference>
<evidence type="ECO:0000313" key="5">
    <source>
        <dbReference type="Proteomes" id="UP000092484"/>
    </source>
</evidence>
<dbReference type="AlphaFoldDB" id="A0A1A7BE18"/>
<organism evidence="4 5">
    <name type="scientific">Erythrobacter dokdonensis DSW-74</name>
    <dbReference type="NCBI Taxonomy" id="1300349"/>
    <lineage>
        <taxon>Bacteria</taxon>
        <taxon>Pseudomonadati</taxon>
        <taxon>Pseudomonadota</taxon>
        <taxon>Alphaproteobacteria</taxon>
        <taxon>Sphingomonadales</taxon>
        <taxon>Erythrobacteraceae</taxon>
        <taxon>Erythrobacter/Porphyrobacter group</taxon>
        <taxon>Erythrobacter</taxon>
    </lineage>
</organism>
<evidence type="ECO:0000259" key="3">
    <source>
        <dbReference type="SMART" id="SM01008"/>
    </source>
</evidence>
<dbReference type="GO" id="GO:0016491">
    <property type="term" value="F:oxidoreductase activity"/>
    <property type="evidence" value="ECO:0007669"/>
    <property type="project" value="InterPro"/>
</dbReference>